<evidence type="ECO:0000256" key="2">
    <source>
        <dbReference type="ARBA" id="ARBA00010120"/>
    </source>
</evidence>
<keyword evidence="9 11" id="KW-0472">Membrane</keyword>
<dbReference type="AlphaFoldDB" id="A0AAD7ZVB8"/>
<keyword evidence="7" id="KW-0653">Protein transport</keyword>
<evidence type="ECO:0000256" key="8">
    <source>
        <dbReference type="ARBA" id="ARBA00022989"/>
    </source>
</evidence>
<dbReference type="Proteomes" id="UP001233999">
    <property type="component" value="Unassembled WGS sequence"/>
</dbReference>
<evidence type="ECO:0000313" key="13">
    <source>
        <dbReference type="Proteomes" id="UP001233999"/>
    </source>
</evidence>
<evidence type="ECO:0000256" key="4">
    <source>
        <dbReference type="ARBA" id="ARBA00022692"/>
    </source>
</evidence>
<keyword evidence="5" id="KW-0256">Endoplasmic reticulum</keyword>
<dbReference type="InterPro" id="IPR000133">
    <property type="entry name" value="ER_ret_rcpt"/>
</dbReference>
<reference evidence="12" key="1">
    <citation type="journal article" date="2023" name="IScience">
        <title>Live-bearing cockroach genome reveals convergent evolutionary mechanisms linked to viviparity in insects and beyond.</title>
        <authorList>
            <person name="Fouks B."/>
            <person name="Harrison M.C."/>
            <person name="Mikhailova A.A."/>
            <person name="Marchal E."/>
            <person name="English S."/>
            <person name="Carruthers M."/>
            <person name="Jennings E.C."/>
            <person name="Chiamaka E.L."/>
            <person name="Frigard R.A."/>
            <person name="Pippel M."/>
            <person name="Attardo G.M."/>
            <person name="Benoit J.B."/>
            <person name="Bornberg-Bauer E."/>
            <person name="Tobe S.S."/>
        </authorList>
    </citation>
    <scope>NUCLEOTIDE SEQUENCE</scope>
    <source>
        <strain evidence="12">Stay&amp;Tobe</strain>
    </source>
</reference>
<reference evidence="12" key="2">
    <citation type="submission" date="2023-05" db="EMBL/GenBank/DDBJ databases">
        <authorList>
            <person name="Fouks B."/>
        </authorList>
    </citation>
    <scope>NUCLEOTIDE SEQUENCE</scope>
    <source>
        <strain evidence="12">Stay&amp;Tobe</strain>
        <tissue evidence="12">Testes</tissue>
    </source>
</reference>
<evidence type="ECO:0000256" key="9">
    <source>
        <dbReference type="ARBA" id="ARBA00023136"/>
    </source>
</evidence>
<evidence type="ECO:0000256" key="11">
    <source>
        <dbReference type="SAM" id="Phobius"/>
    </source>
</evidence>
<evidence type="ECO:0000256" key="6">
    <source>
        <dbReference type="ARBA" id="ARBA00022892"/>
    </source>
</evidence>
<evidence type="ECO:0000313" key="12">
    <source>
        <dbReference type="EMBL" id="KAJ9587569.1"/>
    </source>
</evidence>
<comment type="similarity">
    <text evidence="2">Belongs to the ERD2 family.</text>
</comment>
<feature type="non-terminal residue" evidence="12">
    <location>
        <position position="1"/>
    </location>
</feature>
<dbReference type="GO" id="GO:0005789">
    <property type="term" value="C:endoplasmic reticulum membrane"/>
    <property type="evidence" value="ECO:0007669"/>
    <property type="project" value="UniProtKB-SubCell"/>
</dbReference>
<keyword evidence="4 11" id="KW-0812">Transmembrane</keyword>
<gene>
    <name evidence="12" type="ORF">L9F63_019000</name>
</gene>
<evidence type="ECO:0000256" key="1">
    <source>
        <dbReference type="ARBA" id="ARBA00004477"/>
    </source>
</evidence>
<comment type="caution">
    <text evidence="12">The sequence shown here is derived from an EMBL/GenBank/DDBJ whole genome shotgun (WGS) entry which is preliminary data.</text>
</comment>
<protein>
    <submittedName>
        <fullName evidence="12">Uncharacterized protein</fullName>
    </submittedName>
</protein>
<evidence type="ECO:0000256" key="3">
    <source>
        <dbReference type="ARBA" id="ARBA00022448"/>
    </source>
</evidence>
<dbReference type="Pfam" id="PF00810">
    <property type="entry name" value="ER_lumen_recept"/>
    <property type="match status" value="1"/>
</dbReference>
<dbReference type="GO" id="GO:0016192">
    <property type="term" value="P:vesicle-mediated transport"/>
    <property type="evidence" value="ECO:0007669"/>
    <property type="project" value="UniProtKB-KW"/>
</dbReference>
<dbReference type="EMBL" id="JASPKZ010006086">
    <property type="protein sequence ID" value="KAJ9587569.1"/>
    <property type="molecule type" value="Genomic_DNA"/>
</dbReference>
<proteinExistence type="inferred from homology"/>
<comment type="subcellular location">
    <subcellularLocation>
        <location evidence="1">Endoplasmic reticulum membrane</location>
        <topology evidence="1">Multi-pass membrane protein</topology>
    </subcellularLocation>
</comment>
<keyword evidence="6" id="KW-0931">ER-Golgi transport</keyword>
<dbReference type="GO" id="GO:0006621">
    <property type="term" value="P:protein retention in ER lumen"/>
    <property type="evidence" value="ECO:0007669"/>
    <property type="project" value="InterPro"/>
</dbReference>
<feature type="non-terminal residue" evidence="12">
    <location>
        <position position="62"/>
    </location>
</feature>
<dbReference type="PANTHER" id="PTHR10585">
    <property type="entry name" value="ER LUMEN PROTEIN RETAINING RECEPTOR"/>
    <property type="match status" value="1"/>
</dbReference>
<evidence type="ECO:0000256" key="10">
    <source>
        <dbReference type="ARBA" id="ARBA00023170"/>
    </source>
</evidence>
<keyword evidence="8 11" id="KW-1133">Transmembrane helix</keyword>
<evidence type="ECO:0000256" key="5">
    <source>
        <dbReference type="ARBA" id="ARBA00022824"/>
    </source>
</evidence>
<sequence length="62" mass="7280">ISAKTQILFAIVFTTRYLDLFTNYISVYISVYKILNVAVTYVTVMSIYFKFKDPDRGTYDTF</sequence>
<keyword evidence="13" id="KW-1185">Reference proteome</keyword>
<dbReference type="GO" id="GO:0046923">
    <property type="term" value="F:ER retention sequence binding"/>
    <property type="evidence" value="ECO:0007669"/>
    <property type="project" value="InterPro"/>
</dbReference>
<feature type="transmembrane region" description="Helical" evidence="11">
    <location>
        <begin position="25"/>
        <end position="49"/>
    </location>
</feature>
<name>A0AAD7ZVB8_DIPPU</name>
<keyword evidence="3" id="KW-0813">Transport</keyword>
<dbReference type="GO" id="GO:0015031">
    <property type="term" value="P:protein transport"/>
    <property type="evidence" value="ECO:0007669"/>
    <property type="project" value="UniProtKB-KW"/>
</dbReference>
<organism evidence="12 13">
    <name type="scientific">Diploptera punctata</name>
    <name type="common">Pacific beetle cockroach</name>
    <dbReference type="NCBI Taxonomy" id="6984"/>
    <lineage>
        <taxon>Eukaryota</taxon>
        <taxon>Metazoa</taxon>
        <taxon>Ecdysozoa</taxon>
        <taxon>Arthropoda</taxon>
        <taxon>Hexapoda</taxon>
        <taxon>Insecta</taxon>
        <taxon>Pterygota</taxon>
        <taxon>Neoptera</taxon>
        <taxon>Polyneoptera</taxon>
        <taxon>Dictyoptera</taxon>
        <taxon>Blattodea</taxon>
        <taxon>Blaberoidea</taxon>
        <taxon>Blaberidae</taxon>
        <taxon>Diplopterinae</taxon>
        <taxon>Diploptera</taxon>
    </lineage>
</organism>
<accession>A0AAD7ZVB8</accession>
<evidence type="ECO:0000256" key="7">
    <source>
        <dbReference type="ARBA" id="ARBA00022927"/>
    </source>
</evidence>
<keyword evidence="10" id="KW-0675">Receptor</keyword>